<gene>
    <name evidence="3" type="ORF">CEK71_18810</name>
</gene>
<dbReference type="Proteomes" id="UP000197019">
    <property type="component" value="Chromosome"/>
</dbReference>
<feature type="coiled-coil region" evidence="1">
    <location>
        <begin position="344"/>
        <end position="395"/>
    </location>
</feature>
<feature type="coiled-coil region" evidence="1">
    <location>
        <begin position="184"/>
        <end position="260"/>
    </location>
</feature>
<accession>A0A1Z4C347</accession>
<reference evidence="3 4" key="1">
    <citation type="submission" date="2017-06" db="EMBL/GenBank/DDBJ databases">
        <title>Genome Sequencing of the methanotroph Methylovulum psychrotolerants str. HV10-M2 isolated from a high-altitude environment.</title>
        <authorList>
            <person name="Mateos-Rivera A."/>
        </authorList>
    </citation>
    <scope>NUCLEOTIDE SEQUENCE [LARGE SCALE GENOMIC DNA]</scope>
    <source>
        <strain evidence="3 4">HV10_M2</strain>
    </source>
</reference>
<dbReference type="Gene3D" id="3.40.50.300">
    <property type="entry name" value="P-loop containing nucleotide triphosphate hydrolases"/>
    <property type="match status" value="1"/>
</dbReference>
<dbReference type="Pfam" id="PF10088">
    <property type="entry name" value="DUF2326"/>
    <property type="match status" value="1"/>
</dbReference>
<keyword evidence="4" id="KW-1185">Reference proteome</keyword>
<dbReference type="KEGG" id="mpsy:CEK71_18810"/>
<evidence type="ECO:0000256" key="1">
    <source>
        <dbReference type="SAM" id="Coils"/>
    </source>
</evidence>
<evidence type="ECO:0000259" key="2">
    <source>
        <dbReference type="Pfam" id="PF10088"/>
    </source>
</evidence>
<evidence type="ECO:0000313" key="4">
    <source>
        <dbReference type="Proteomes" id="UP000197019"/>
    </source>
</evidence>
<dbReference type="InterPro" id="IPR018760">
    <property type="entry name" value="DUF2326"/>
</dbReference>
<name>A0A1Z4C347_9GAMM</name>
<dbReference type="EMBL" id="CP022129">
    <property type="protein sequence ID" value="ASF47952.1"/>
    <property type="molecule type" value="Genomic_DNA"/>
</dbReference>
<feature type="domain" description="DUF2326" evidence="2">
    <location>
        <begin position="428"/>
        <end position="564"/>
    </location>
</feature>
<organism evidence="3 4">
    <name type="scientific">Methylovulum psychrotolerans</name>
    <dbReference type="NCBI Taxonomy" id="1704499"/>
    <lineage>
        <taxon>Bacteria</taxon>
        <taxon>Pseudomonadati</taxon>
        <taxon>Pseudomonadota</taxon>
        <taxon>Gammaproteobacteria</taxon>
        <taxon>Methylococcales</taxon>
        <taxon>Methylococcaceae</taxon>
        <taxon>Methylovulum</taxon>
    </lineage>
</organism>
<dbReference type="OrthoDB" id="9774685at2"/>
<dbReference type="InterPro" id="IPR027417">
    <property type="entry name" value="P-loop_NTPase"/>
</dbReference>
<sequence>MQLLKLRSDNPKFRTLDFRPGLNIVAGIQKSDKDTDSFNGIGKSLSLKLIHYVLGAALDNKKLKSYLAGYGCFHLEFLHKGKHYLISKDFSQADYIINGQKINQTAYPKELSQLFLGDKAEIGFRQVFNCFARRFGGTYYADPLSQQGRPITDYKQRLTNLYLLGIDTDLVRQRFATKKDIGSLNNAAKAIKEYEKSLDKANLKDLADEIADLKNKRDHFVIAESYDLLKKQADDLTAELNELRNKKFFLERTLEKKEISLKREVVNIDVAQIADIYHEAQFFFGKEITQRLSDAQHFHNALVNNRKNRLIMEVSQLKTEIAALTGSLEKCSAQRDGILKDLDNSGALEEFNSLAERIKSLEIESENLKKYEHLLRDFKKEKSNLDSQNALIKERSILYLEEKDESLEAIENEFRVLAKPFYGKQAHHGASLKIQETKDAQYLFDIQLQIPKDESQAVGEVKIFCYDVLLYKLNKDLLGFMAHDGCIFSEMDPRQKSTMFKIILNVVREEKCQYFLNIAQNSLIEVLDAEQKVNILTAEEKQMINDALILELYDKDPENWLFGEDFSA</sequence>
<protein>
    <recommendedName>
        <fullName evidence="2">DUF2326 domain-containing protein</fullName>
    </recommendedName>
</protein>
<keyword evidence="1" id="KW-0175">Coiled coil</keyword>
<dbReference type="RefSeq" id="WP_088620822.1">
    <property type="nucleotide sequence ID" value="NZ_CP022129.1"/>
</dbReference>
<proteinExistence type="predicted"/>
<evidence type="ECO:0000313" key="3">
    <source>
        <dbReference type="EMBL" id="ASF47952.1"/>
    </source>
</evidence>
<dbReference type="AlphaFoldDB" id="A0A1Z4C347"/>